<dbReference type="Proteomes" id="UP000234681">
    <property type="component" value="Chromosome 5"/>
</dbReference>
<organism evidence="1 2">
    <name type="scientific">Rattus norvegicus</name>
    <name type="common">Rat</name>
    <dbReference type="NCBI Taxonomy" id="10116"/>
    <lineage>
        <taxon>Eukaryota</taxon>
        <taxon>Metazoa</taxon>
        <taxon>Chordata</taxon>
        <taxon>Craniata</taxon>
        <taxon>Vertebrata</taxon>
        <taxon>Euteleostomi</taxon>
        <taxon>Mammalia</taxon>
        <taxon>Eutheria</taxon>
        <taxon>Euarchontoglires</taxon>
        <taxon>Glires</taxon>
        <taxon>Rodentia</taxon>
        <taxon>Myomorpha</taxon>
        <taxon>Muroidea</taxon>
        <taxon>Muridae</taxon>
        <taxon>Murinae</taxon>
        <taxon>Rattus</taxon>
    </lineage>
</organism>
<dbReference type="AlphaFoldDB" id="A6KJH0"/>
<dbReference type="EMBL" id="CH474056">
    <property type="protein sequence ID" value="EDL78208.1"/>
    <property type="molecule type" value="Genomic_DNA"/>
</dbReference>
<evidence type="ECO:0000313" key="1">
    <source>
        <dbReference type="EMBL" id="EDL78208.1"/>
    </source>
</evidence>
<sequence>MNCVLIIPFSHCANGMEYLIFLYMSRRCFNVSFALNLNYLSRDQGTFTSLCI</sequence>
<gene>
    <name evidence="1" type="ORF">rCG_60353</name>
</gene>
<proteinExistence type="predicted"/>
<evidence type="ECO:0000313" key="2">
    <source>
        <dbReference type="Proteomes" id="UP000234681"/>
    </source>
</evidence>
<protein>
    <submittedName>
        <fullName evidence="1">RCG60353</fullName>
    </submittedName>
</protein>
<reference evidence="2" key="1">
    <citation type="submission" date="2005-09" db="EMBL/GenBank/DDBJ databases">
        <authorList>
            <person name="Mural R.J."/>
            <person name="Li P.W."/>
            <person name="Adams M.D."/>
            <person name="Amanatides P.G."/>
            <person name="Baden-Tillson H."/>
            <person name="Barnstead M."/>
            <person name="Chin S.H."/>
            <person name="Dew I."/>
            <person name="Evans C.A."/>
            <person name="Ferriera S."/>
            <person name="Flanigan M."/>
            <person name="Fosler C."/>
            <person name="Glodek A."/>
            <person name="Gu Z."/>
            <person name="Holt R.A."/>
            <person name="Jennings D."/>
            <person name="Kraft C.L."/>
            <person name="Lu F."/>
            <person name="Nguyen T."/>
            <person name="Nusskern D.R."/>
            <person name="Pfannkoch C.M."/>
            <person name="Sitter C."/>
            <person name="Sutton G.G."/>
            <person name="Venter J.C."/>
            <person name="Wang Z."/>
            <person name="Woodage T."/>
            <person name="Zheng X.H."/>
            <person name="Zhong F."/>
        </authorList>
    </citation>
    <scope>NUCLEOTIDE SEQUENCE [LARGE SCALE GENOMIC DNA]</scope>
    <source>
        <strain>BN</strain>
        <strain evidence="2">Sprague-Dawley</strain>
    </source>
</reference>
<accession>A6KJH0</accession>
<name>A6KJH0_RAT</name>